<dbReference type="KEGG" id="nfl:COO91_10865"/>
<dbReference type="Proteomes" id="UP000232003">
    <property type="component" value="Plasmid pNFSY08"/>
</dbReference>
<sequence length="258" mass="30262">MLNSPKRMIMTVGDSRVGKSTVTKLLIDWFQVQGRKIQVYDHDNRQRLKAYENLMPIESLDFFNGGTDKILDDFTKDELDIIIVDMPGQYVDKLCQYIVGSDLFALLITYQWKLTFLQPISHRIDCVAYLKSLGEFATDNANYVVVKNQHFDTRFGEYQQSMQDKLQRMGGTEIFLPALHRDHYEKLERTGKPYSLACRDKSIYVVYRTYIYHWIKNFYDSILNNDKAIEYLGLKNENRTNFTRIFGSRTTTHSSNIP</sequence>
<dbReference type="AlphaFoldDB" id="A0A2K8TAA2"/>
<keyword evidence="2" id="KW-1185">Reference proteome</keyword>
<gene>
    <name evidence="1" type="ORF">COO91_10865</name>
</gene>
<organism evidence="1 2">
    <name type="scientific">Nostoc flagelliforme CCNUN1</name>
    <dbReference type="NCBI Taxonomy" id="2038116"/>
    <lineage>
        <taxon>Bacteria</taxon>
        <taxon>Bacillati</taxon>
        <taxon>Cyanobacteriota</taxon>
        <taxon>Cyanophyceae</taxon>
        <taxon>Nostocales</taxon>
        <taxon>Nostocaceae</taxon>
        <taxon>Nostoc</taxon>
    </lineage>
</organism>
<evidence type="ECO:0000313" key="1">
    <source>
        <dbReference type="EMBL" id="AUB44627.1"/>
    </source>
</evidence>
<reference evidence="1 2" key="1">
    <citation type="submission" date="2017-11" db="EMBL/GenBank/DDBJ databases">
        <title>Complete genome of a free-living desiccation-tolerant cyanobacterium and its photosynthetic adaptation to extreme terrestrial habitat.</title>
        <authorList>
            <person name="Shang J."/>
        </authorList>
    </citation>
    <scope>NUCLEOTIDE SEQUENCE [LARGE SCALE GENOMIC DNA]</scope>
    <source>
        <strain evidence="1 2">CCNUN1</strain>
        <plasmid evidence="2">pnfsy08</plasmid>
    </source>
</reference>
<accession>A0A2K8TAA2</accession>
<geneLocation type="plasmid" evidence="2">
    <name>pnfsy08</name>
</geneLocation>
<keyword evidence="1" id="KW-0614">Plasmid</keyword>
<name>A0A2K8TAA2_9NOSO</name>
<evidence type="ECO:0000313" key="2">
    <source>
        <dbReference type="Proteomes" id="UP000232003"/>
    </source>
</evidence>
<dbReference type="RefSeq" id="WP_339382500.1">
    <property type="nucleotide sequence ID" value="NZ_CAWNNC010000009.1"/>
</dbReference>
<dbReference type="InterPro" id="IPR027417">
    <property type="entry name" value="P-loop_NTPase"/>
</dbReference>
<proteinExistence type="predicted"/>
<protein>
    <submittedName>
        <fullName evidence="1">GTPase SAR1 family domain</fullName>
    </submittedName>
</protein>
<dbReference type="Gene3D" id="3.40.50.300">
    <property type="entry name" value="P-loop containing nucleotide triphosphate hydrolases"/>
    <property type="match status" value="1"/>
</dbReference>
<dbReference type="EMBL" id="CP024793">
    <property type="protein sequence ID" value="AUB44627.1"/>
    <property type="molecule type" value="Genomic_DNA"/>
</dbReference>
<dbReference type="SUPFAM" id="SSF52540">
    <property type="entry name" value="P-loop containing nucleoside triphosphate hydrolases"/>
    <property type="match status" value="1"/>
</dbReference>